<dbReference type="Gene3D" id="2.60.120.10">
    <property type="entry name" value="Jelly Rolls"/>
    <property type="match status" value="1"/>
</dbReference>
<dbReference type="RefSeq" id="WP_190924147.1">
    <property type="nucleotide sequence ID" value="NZ_JACXJA010000003.1"/>
</dbReference>
<name>A0A927C4N0_9BACL</name>
<dbReference type="InterPro" id="IPR003313">
    <property type="entry name" value="AraC-bd"/>
</dbReference>
<evidence type="ECO:0000256" key="3">
    <source>
        <dbReference type="ARBA" id="ARBA00023163"/>
    </source>
</evidence>
<dbReference type="InterPro" id="IPR014710">
    <property type="entry name" value="RmlC-like_jellyroll"/>
</dbReference>
<keyword evidence="1" id="KW-0805">Transcription regulation</keyword>
<dbReference type="AlphaFoldDB" id="A0A927C4N0"/>
<dbReference type="PANTHER" id="PTHR43280">
    <property type="entry name" value="ARAC-FAMILY TRANSCRIPTIONAL REGULATOR"/>
    <property type="match status" value="1"/>
</dbReference>
<keyword evidence="2" id="KW-0238">DNA-binding</keyword>
<organism evidence="5 6">
    <name type="scientific">Paenibacillus oceani</name>
    <dbReference type="NCBI Taxonomy" id="2772510"/>
    <lineage>
        <taxon>Bacteria</taxon>
        <taxon>Bacillati</taxon>
        <taxon>Bacillota</taxon>
        <taxon>Bacilli</taxon>
        <taxon>Bacillales</taxon>
        <taxon>Paenibacillaceae</taxon>
        <taxon>Paenibacillus</taxon>
    </lineage>
</organism>
<keyword evidence="6" id="KW-1185">Reference proteome</keyword>
<dbReference type="InterPro" id="IPR020449">
    <property type="entry name" value="Tscrpt_reg_AraC-type_HTH"/>
</dbReference>
<proteinExistence type="predicted"/>
<dbReference type="InterPro" id="IPR037923">
    <property type="entry name" value="HTH-like"/>
</dbReference>
<dbReference type="GO" id="GO:0003700">
    <property type="term" value="F:DNA-binding transcription factor activity"/>
    <property type="evidence" value="ECO:0007669"/>
    <property type="project" value="InterPro"/>
</dbReference>
<protein>
    <submittedName>
        <fullName evidence="5">Helix-turn-helix transcriptional regulator</fullName>
    </submittedName>
</protein>
<accession>A0A927C4N0</accession>
<sequence length="294" mass="34215">MQIAFDTAEDLSNAVDELFHNFPALLYYHLDSVAPFPGIQSHNGIEMYYIEAGYGNYLVGDQVFPLKPGTLMIIRPYTLHKVLQTDVDSMICRNVLMWKETFIKDSWIEPLPYPLDDMPGDSCRVQFPSELQGRISNLYSSIHQELSHKNRGYEAVAHCLIKELLLLTYRQFHEEDKENRLQPHNDLPEEISFLVQYIGSNFHHDISLKELGQLVHLNPSYLSSAFHKYTGLTIMKFIAVKRLHHAKKLLRETKLSITEIAYLSGFNSHSYFISMFKKNHNQTPASYRRQYNRT</sequence>
<dbReference type="InterPro" id="IPR018062">
    <property type="entry name" value="HTH_AraC-typ_CS"/>
</dbReference>
<dbReference type="Pfam" id="PF12833">
    <property type="entry name" value="HTH_18"/>
    <property type="match status" value="1"/>
</dbReference>
<dbReference type="PROSITE" id="PS01124">
    <property type="entry name" value="HTH_ARAC_FAMILY_2"/>
    <property type="match status" value="1"/>
</dbReference>
<evidence type="ECO:0000259" key="4">
    <source>
        <dbReference type="PROSITE" id="PS01124"/>
    </source>
</evidence>
<evidence type="ECO:0000256" key="1">
    <source>
        <dbReference type="ARBA" id="ARBA00023015"/>
    </source>
</evidence>
<dbReference type="PROSITE" id="PS00041">
    <property type="entry name" value="HTH_ARAC_FAMILY_1"/>
    <property type="match status" value="1"/>
</dbReference>
<reference evidence="5" key="1">
    <citation type="submission" date="2020-09" db="EMBL/GenBank/DDBJ databases">
        <title>A novel bacterium of genus Paenibacillus, isolated from South China Sea.</title>
        <authorList>
            <person name="Huang H."/>
            <person name="Mo K."/>
            <person name="Hu Y."/>
        </authorList>
    </citation>
    <scope>NUCLEOTIDE SEQUENCE</scope>
    <source>
        <strain evidence="5">IB182363</strain>
    </source>
</reference>
<dbReference type="SUPFAM" id="SSF46689">
    <property type="entry name" value="Homeodomain-like"/>
    <property type="match status" value="2"/>
</dbReference>
<dbReference type="PRINTS" id="PR00032">
    <property type="entry name" value="HTHARAC"/>
</dbReference>
<feature type="domain" description="HTH araC/xylS-type" evidence="4">
    <location>
        <begin position="192"/>
        <end position="290"/>
    </location>
</feature>
<keyword evidence="3" id="KW-0804">Transcription</keyword>
<dbReference type="Proteomes" id="UP000639396">
    <property type="component" value="Unassembled WGS sequence"/>
</dbReference>
<dbReference type="EMBL" id="JACXJA010000003">
    <property type="protein sequence ID" value="MBD2860739.1"/>
    <property type="molecule type" value="Genomic_DNA"/>
</dbReference>
<evidence type="ECO:0000313" key="5">
    <source>
        <dbReference type="EMBL" id="MBD2860739.1"/>
    </source>
</evidence>
<dbReference type="InterPro" id="IPR018060">
    <property type="entry name" value="HTH_AraC"/>
</dbReference>
<comment type="caution">
    <text evidence="5">The sequence shown here is derived from an EMBL/GenBank/DDBJ whole genome shotgun (WGS) entry which is preliminary data.</text>
</comment>
<evidence type="ECO:0000256" key="2">
    <source>
        <dbReference type="ARBA" id="ARBA00023125"/>
    </source>
</evidence>
<dbReference type="PANTHER" id="PTHR43280:SF27">
    <property type="entry name" value="TRANSCRIPTIONAL REGULATOR MTLR"/>
    <property type="match status" value="1"/>
</dbReference>
<dbReference type="InterPro" id="IPR009057">
    <property type="entry name" value="Homeodomain-like_sf"/>
</dbReference>
<gene>
    <name evidence="5" type="ORF">IDH45_01910</name>
</gene>
<dbReference type="Gene3D" id="1.10.10.60">
    <property type="entry name" value="Homeodomain-like"/>
    <property type="match status" value="2"/>
</dbReference>
<dbReference type="SMART" id="SM00342">
    <property type="entry name" value="HTH_ARAC"/>
    <property type="match status" value="1"/>
</dbReference>
<dbReference type="GO" id="GO:0043565">
    <property type="term" value="F:sequence-specific DNA binding"/>
    <property type="evidence" value="ECO:0007669"/>
    <property type="project" value="InterPro"/>
</dbReference>
<dbReference type="Pfam" id="PF02311">
    <property type="entry name" value="AraC_binding"/>
    <property type="match status" value="1"/>
</dbReference>
<evidence type="ECO:0000313" key="6">
    <source>
        <dbReference type="Proteomes" id="UP000639396"/>
    </source>
</evidence>
<dbReference type="SUPFAM" id="SSF51215">
    <property type="entry name" value="Regulatory protein AraC"/>
    <property type="match status" value="1"/>
</dbReference>